<dbReference type="Pfam" id="PF00392">
    <property type="entry name" value="GntR"/>
    <property type="match status" value="1"/>
</dbReference>
<dbReference type="Gene3D" id="1.20.120.530">
    <property type="entry name" value="GntR ligand-binding domain-like"/>
    <property type="match status" value="1"/>
</dbReference>
<protein>
    <recommendedName>
        <fullName evidence="6">HTH gntR-type domain-containing protein</fullName>
    </recommendedName>
</protein>
<dbReference type="InterPro" id="IPR043144">
    <property type="entry name" value="Mal/L-sulf/L-lact_DH-like_ah"/>
</dbReference>
<dbReference type="GO" id="GO:0003700">
    <property type="term" value="F:DNA-binding transcription factor activity"/>
    <property type="evidence" value="ECO:0007669"/>
    <property type="project" value="InterPro"/>
</dbReference>
<keyword evidence="8" id="KW-1185">Reference proteome</keyword>
<dbReference type="InterPro" id="IPR008920">
    <property type="entry name" value="TF_FadR/GntR_C"/>
</dbReference>
<organism evidence="7 8">
    <name type="scientific">Oceanicola granulosus (strain ATCC BAA-861 / DSM 15982 / KCTC 12143 / HTCC2516)</name>
    <dbReference type="NCBI Taxonomy" id="314256"/>
    <lineage>
        <taxon>Bacteria</taxon>
        <taxon>Pseudomonadati</taxon>
        <taxon>Pseudomonadota</taxon>
        <taxon>Alphaproteobacteria</taxon>
        <taxon>Rhodobacterales</taxon>
        <taxon>Roseobacteraceae</taxon>
        <taxon>Oceanicola</taxon>
    </lineage>
</organism>
<comment type="caution">
    <text evidence="7">The sequence shown here is derived from an EMBL/GenBank/DDBJ whole genome shotgun (WGS) entry which is preliminary data.</text>
</comment>
<keyword evidence="2" id="KW-0560">Oxidoreductase</keyword>
<dbReference type="Gene3D" id="1.10.10.10">
    <property type="entry name" value="Winged helix-like DNA-binding domain superfamily/Winged helix DNA-binding domain"/>
    <property type="match status" value="1"/>
</dbReference>
<evidence type="ECO:0000313" key="8">
    <source>
        <dbReference type="Proteomes" id="UP000003635"/>
    </source>
</evidence>
<dbReference type="InterPro" id="IPR036388">
    <property type="entry name" value="WH-like_DNA-bd_sf"/>
</dbReference>
<name>Q2CF45_OCEGH</name>
<dbReference type="SUPFAM" id="SSF48008">
    <property type="entry name" value="GntR ligand-binding domain-like"/>
    <property type="match status" value="1"/>
</dbReference>
<dbReference type="SUPFAM" id="SSF46785">
    <property type="entry name" value="Winged helix' DNA-binding domain"/>
    <property type="match status" value="1"/>
</dbReference>
<dbReference type="InterPro" id="IPR036111">
    <property type="entry name" value="Mal/L-sulfo/L-lacto_DH-like_sf"/>
</dbReference>
<dbReference type="Proteomes" id="UP000003635">
    <property type="component" value="Unassembled WGS sequence"/>
</dbReference>
<dbReference type="RefSeq" id="WP_007256812.1">
    <property type="nucleotide sequence ID" value="NZ_CH724109.1"/>
</dbReference>
<feature type="domain" description="HTH gntR-type" evidence="6">
    <location>
        <begin position="14"/>
        <end position="81"/>
    </location>
</feature>
<dbReference type="EMBL" id="AAOT01000014">
    <property type="protein sequence ID" value="EAR51282.1"/>
    <property type="molecule type" value="Genomic_DNA"/>
</dbReference>
<dbReference type="SUPFAM" id="SSF89733">
    <property type="entry name" value="L-sulfolactate dehydrogenase-like"/>
    <property type="match status" value="1"/>
</dbReference>
<evidence type="ECO:0000256" key="2">
    <source>
        <dbReference type="ARBA" id="ARBA00023002"/>
    </source>
</evidence>
<dbReference type="Gene3D" id="1.10.1530.10">
    <property type="match status" value="1"/>
</dbReference>
<dbReference type="PROSITE" id="PS50949">
    <property type="entry name" value="HTH_GNTR"/>
    <property type="match status" value="1"/>
</dbReference>
<evidence type="ECO:0000256" key="5">
    <source>
        <dbReference type="ARBA" id="ARBA00023163"/>
    </source>
</evidence>
<dbReference type="InterPro" id="IPR036390">
    <property type="entry name" value="WH_DNA-bd_sf"/>
</dbReference>
<dbReference type="InterPro" id="IPR011711">
    <property type="entry name" value="GntR_C"/>
</dbReference>
<reference evidence="7 8" key="1">
    <citation type="journal article" date="2010" name="J. Bacteriol.">
        <title>Genome sequences of Oceanicola granulosus HTCC2516(T) and Oceanicola batsensis HTCC2597(TDelta).</title>
        <authorList>
            <person name="Thrash J.C."/>
            <person name="Cho J.C."/>
            <person name="Vergin K.L."/>
            <person name="Giovannoni S.J."/>
        </authorList>
    </citation>
    <scope>NUCLEOTIDE SEQUENCE [LARGE SCALE GENOMIC DNA]</scope>
    <source>
        <strain evidence="8">ATCC BAA-861 / DSM 15982 / KCTC 12143 / HTCC2516</strain>
    </source>
</reference>
<evidence type="ECO:0000259" key="6">
    <source>
        <dbReference type="PROSITE" id="PS50949"/>
    </source>
</evidence>
<dbReference type="PANTHER" id="PTHR11091">
    <property type="entry name" value="OXIDOREDUCTASE-RELATED"/>
    <property type="match status" value="1"/>
</dbReference>
<dbReference type="AlphaFoldDB" id="Q2CF45"/>
<dbReference type="InterPro" id="IPR000524">
    <property type="entry name" value="Tscrpt_reg_HTH_GntR"/>
</dbReference>
<dbReference type="eggNOG" id="COG1802">
    <property type="taxonomic scope" value="Bacteria"/>
</dbReference>
<dbReference type="InterPro" id="IPR043143">
    <property type="entry name" value="Mal/L-sulf/L-lact_DH-like_NADP"/>
</dbReference>
<evidence type="ECO:0000256" key="3">
    <source>
        <dbReference type="ARBA" id="ARBA00023015"/>
    </source>
</evidence>
<dbReference type="GO" id="GO:0016491">
    <property type="term" value="F:oxidoreductase activity"/>
    <property type="evidence" value="ECO:0007669"/>
    <property type="project" value="UniProtKB-KW"/>
</dbReference>
<dbReference type="SMART" id="SM00895">
    <property type="entry name" value="FCD"/>
    <property type="match status" value="1"/>
</dbReference>
<dbReference type="eggNOG" id="COG2055">
    <property type="taxonomic scope" value="Bacteria"/>
</dbReference>
<dbReference type="STRING" id="314256.OG2516_17675"/>
<dbReference type="Pfam" id="PF07729">
    <property type="entry name" value="FCD"/>
    <property type="match status" value="1"/>
</dbReference>
<accession>Q2CF45</accession>
<dbReference type="InterPro" id="IPR003767">
    <property type="entry name" value="Malate/L-lactate_DH-like"/>
</dbReference>
<keyword evidence="3" id="KW-0805">Transcription regulation</keyword>
<dbReference type="PANTHER" id="PTHR11091:SF0">
    <property type="entry name" value="MALATE DEHYDROGENASE"/>
    <property type="match status" value="1"/>
</dbReference>
<dbReference type="SMART" id="SM00345">
    <property type="entry name" value="HTH_GNTR"/>
    <property type="match status" value="1"/>
</dbReference>
<dbReference type="Pfam" id="PF02615">
    <property type="entry name" value="Ldh_2"/>
    <property type="match status" value="1"/>
</dbReference>
<evidence type="ECO:0000256" key="1">
    <source>
        <dbReference type="ARBA" id="ARBA00006056"/>
    </source>
</evidence>
<gene>
    <name evidence="7" type="ORF">OG2516_17675</name>
</gene>
<sequence>MTETTASKERLERQKLSEQAREAIRDRIVRGAFPLGRKLPEAELVELLGMSKSPIREALLQLEREGLIEMASGRSARVFAMADGEVGELGELRQMLELQAMRMAVARNPDALRAALEDVVARMEVAMSRGDTDAYKLLDNDFHHAIFRNCGNSYVHDNYRMLSFRVQALRNRLSLDDALNKKSLREHREIADAVAAGRMDEAVALLEVHIGDTTDAYLARLAAEAEQEAAPAQALAPVRVDLAEMERFSRAALAAVGADAATTEAVTKALLHASEHGVDTHGFRLLPHYLHGLRDGRLNKRPDVRVVRESGGACVLDGDDAHGARAAYAAVERALELAPRHGLAAVAIRGSSHFGAAGAYALEIARHGMMGLAFCNSDSFVRLHGGAERFHGTNPIAAAAPAGEGDPWLLDMATSAIPFNRVQLSRSLGRALPDDVASDASGANVTDPDVAEMLAPLGGALFGYKGAGLAGLAEVFSTAFSDAPLSAELPPMISDDMATPRKLGAFVMALDPEAFSGRAVFEGVIRRYLAAIAASAAAPGETVMAPGTREWAEAARRRALGMTLDRTSVEALARFAEAHGIDPLRTRPEGR</sequence>
<dbReference type="CDD" id="cd07377">
    <property type="entry name" value="WHTH_GntR"/>
    <property type="match status" value="1"/>
</dbReference>
<proteinExistence type="inferred from homology"/>
<keyword evidence="5" id="KW-0804">Transcription</keyword>
<dbReference type="Gene3D" id="3.30.1370.60">
    <property type="entry name" value="Hypothetical oxidoreductase yiak, domain 2"/>
    <property type="match status" value="1"/>
</dbReference>
<dbReference type="OrthoDB" id="9811519at2"/>
<dbReference type="HOGENOM" id="CLU_461409_0_0_5"/>
<evidence type="ECO:0000313" key="7">
    <source>
        <dbReference type="EMBL" id="EAR51282.1"/>
    </source>
</evidence>
<keyword evidence="4" id="KW-0238">DNA-binding</keyword>
<comment type="similarity">
    <text evidence="1">Belongs to the LDH2/MDH2 oxidoreductase family.</text>
</comment>
<dbReference type="GO" id="GO:0003677">
    <property type="term" value="F:DNA binding"/>
    <property type="evidence" value="ECO:0007669"/>
    <property type="project" value="UniProtKB-KW"/>
</dbReference>
<evidence type="ECO:0000256" key="4">
    <source>
        <dbReference type="ARBA" id="ARBA00023125"/>
    </source>
</evidence>